<accession>A0AAD1X6B0</accession>
<evidence type="ECO:0000313" key="3">
    <source>
        <dbReference type="Proteomes" id="UP001295684"/>
    </source>
</evidence>
<gene>
    <name evidence="2" type="ORF">ECRASSUSDP1_LOCUS1724</name>
</gene>
<dbReference type="AlphaFoldDB" id="A0AAD1X6B0"/>
<feature type="region of interest" description="Disordered" evidence="1">
    <location>
        <begin position="380"/>
        <end position="410"/>
    </location>
</feature>
<keyword evidence="3" id="KW-1185">Reference proteome</keyword>
<organism evidence="2 3">
    <name type="scientific">Euplotes crassus</name>
    <dbReference type="NCBI Taxonomy" id="5936"/>
    <lineage>
        <taxon>Eukaryota</taxon>
        <taxon>Sar</taxon>
        <taxon>Alveolata</taxon>
        <taxon>Ciliophora</taxon>
        <taxon>Intramacronucleata</taxon>
        <taxon>Spirotrichea</taxon>
        <taxon>Hypotrichia</taxon>
        <taxon>Euplotida</taxon>
        <taxon>Euplotidae</taxon>
        <taxon>Moneuplotes</taxon>
    </lineage>
</organism>
<feature type="compositionally biased region" description="Basic residues" evidence="1">
    <location>
        <begin position="480"/>
        <end position="492"/>
    </location>
</feature>
<protein>
    <submittedName>
        <fullName evidence="2">Uncharacterized protein</fullName>
    </submittedName>
</protein>
<evidence type="ECO:0000313" key="2">
    <source>
        <dbReference type="EMBL" id="CAI2360422.1"/>
    </source>
</evidence>
<dbReference type="Proteomes" id="UP001295684">
    <property type="component" value="Unassembled WGS sequence"/>
</dbReference>
<evidence type="ECO:0000256" key="1">
    <source>
        <dbReference type="SAM" id="MobiDB-lite"/>
    </source>
</evidence>
<proteinExistence type="predicted"/>
<reference evidence="2" key="1">
    <citation type="submission" date="2023-07" db="EMBL/GenBank/DDBJ databases">
        <authorList>
            <consortium name="AG Swart"/>
            <person name="Singh M."/>
            <person name="Singh A."/>
            <person name="Seah K."/>
            <person name="Emmerich C."/>
        </authorList>
    </citation>
    <scope>NUCLEOTIDE SEQUENCE</scope>
    <source>
        <strain evidence="2">DP1</strain>
    </source>
</reference>
<feature type="region of interest" description="Disordered" evidence="1">
    <location>
        <begin position="276"/>
        <end position="295"/>
    </location>
</feature>
<feature type="region of interest" description="Disordered" evidence="1">
    <location>
        <begin position="480"/>
        <end position="551"/>
    </location>
</feature>
<name>A0AAD1X6B0_EUPCR</name>
<dbReference type="EMBL" id="CAMPGE010001625">
    <property type="protein sequence ID" value="CAI2360422.1"/>
    <property type="molecule type" value="Genomic_DNA"/>
</dbReference>
<feature type="compositionally biased region" description="Basic residues" evidence="1">
    <location>
        <begin position="386"/>
        <end position="405"/>
    </location>
</feature>
<sequence>MDQKLFEFLQEKANKEHHQQKNIEISINNSLEDNISDFKEAYQNIKLDLVKLYMDVKIRNVNHDHSGTGFDDDQLKNECLELYDMDSALIISYIKQSIEILLMMKDEEYEDVISKERKKNQKLTSILERKKSPRPPEQNFIQMIKNKILENKRFRFDKEYLDISTFNDYSQISTSIDNPSLGRHKDNTKKFVLECEDTPSGNNAVQGDQNLKFSIDPPIVYEEIIQKYEADVRMHLRHQNFLKLHIDSLQHNLEVSARDIKALKSSLEETKEIKEKSEKLHHKEMAESKSNQDKLEKQVQNLKEKIKELDTKLSTRNAHPTQTMDKRDPLFITLNSQPGGQLSQNKYVFPSNNRSNKELNFSPDMKQKKKLTKLKPSMIVSDKHINSKKSPFHKSKRSNSKGKKKERPEGFKMDDFLCKTEMANMSNQMNAMGHINLTRGMSLSKLLKDQSKNKSGSSRANMAVNKNLHMKSSISRKLLKAFRSSKNRKKSKEKIESKRLSMQFSDLPRKFSNEGPGNSSIPEYFRTQMMTQRDRSNSKQKPSSSRKKKRK</sequence>
<comment type="caution">
    <text evidence="2">The sequence shown here is derived from an EMBL/GenBank/DDBJ whole genome shotgun (WGS) entry which is preliminary data.</text>
</comment>